<protein>
    <submittedName>
        <fullName evidence="2">Uncharacterized protein</fullName>
    </submittedName>
</protein>
<reference evidence="2" key="1">
    <citation type="submission" date="2022-11" db="UniProtKB">
        <authorList>
            <consortium name="WormBaseParasite"/>
        </authorList>
    </citation>
    <scope>IDENTIFICATION</scope>
</reference>
<name>A0A914P7E7_9BILA</name>
<proteinExistence type="predicted"/>
<organism evidence="1 2">
    <name type="scientific">Panagrolaimus davidi</name>
    <dbReference type="NCBI Taxonomy" id="227884"/>
    <lineage>
        <taxon>Eukaryota</taxon>
        <taxon>Metazoa</taxon>
        <taxon>Ecdysozoa</taxon>
        <taxon>Nematoda</taxon>
        <taxon>Chromadorea</taxon>
        <taxon>Rhabditida</taxon>
        <taxon>Tylenchina</taxon>
        <taxon>Panagrolaimomorpha</taxon>
        <taxon>Panagrolaimoidea</taxon>
        <taxon>Panagrolaimidae</taxon>
        <taxon>Panagrolaimus</taxon>
    </lineage>
</organism>
<evidence type="ECO:0000313" key="2">
    <source>
        <dbReference type="WBParaSite" id="PDA_v2.g13894.t1"/>
    </source>
</evidence>
<sequence length="192" mass="21980">MFLTEQKTNEATGRFYKTALILKKPQDNISNFCATVNVTSFVIMNMDQFRDCAKVVKRLEVFPSYGNRQNIFIGISDLTEDEALTTTLELWKRSVLLNTFFDVMALHYDTLILDVSYQNLEVNSCYRSFSVGVTAFMQNAVMNILEEPLKIPAHVLKAPQAKYANGSIYPEQNDKWRLPELAKYAITGTLKR</sequence>
<dbReference type="AlphaFoldDB" id="A0A914P7E7"/>
<dbReference type="Proteomes" id="UP000887578">
    <property type="component" value="Unplaced"/>
</dbReference>
<accession>A0A914P7E7</accession>
<dbReference type="WBParaSite" id="PDA_v2.g13894.t1">
    <property type="protein sequence ID" value="PDA_v2.g13894.t1"/>
    <property type="gene ID" value="PDA_v2.g13894"/>
</dbReference>
<keyword evidence="1" id="KW-1185">Reference proteome</keyword>
<evidence type="ECO:0000313" key="1">
    <source>
        <dbReference type="Proteomes" id="UP000887578"/>
    </source>
</evidence>